<dbReference type="GO" id="GO:0051295">
    <property type="term" value="P:establishment of meiotic spindle localization"/>
    <property type="evidence" value="ECO:0007669"/>
    <property type="project" value="TreeGrafter"/>
</dbReference>
<evidence type="ECO:0000256" key="2">
    <source>
        <dbReference type="ARBA" id="ARBA00022490"/>
    </source>
</evidence>
<dbReference type="EMBL" id="JADGJQ010000020">
    <property type="protein sequence ID" value="KAJ3179589.1"/>
    <property type="molecule type" value="Genomic_DNA"/>
</dbReference>
<evidence type="ECO:0000313" key="6">
    <source>
        <dbReference type="Proteomes" id="UP001212152"/>
    </source>
</evidence>
<dbReference type="InterPro" id="IPR000048">
    <property type="entry name" value="IQ_motif_EF-hand-BS"/>
</dbReference>
<protein>
    <submittedName>
        <fullName evidence="5">Uncharacterized protein</fullName>
    </submittedName>
</protein>
<dbReference type="PANTHER" id="PTHR22706">
    <property type="entry name" value="ASSEMBLY FACTOR FOR SPINDLE MICROTUBULES"/>
    <property type="match status" value="1"/>
</dbReference>
<dbReference type="AlphaFoldDB" id="A0AAD5TMF7"/>
<evidence type="ECO:0000256" key="4">
    <source>
        <dbReference type="ARBA" id="ARBA00022860"/>
    </source>
</evidence>
<sequence length="283" mass="32095">MPSPPLSSAQTSAALTIQRNYRGHRIRRTLIAQHAAATKIQTHVRAYLARIAFGKLRTLAAHRQSVDAAAHRTRSRIEARERMLGMLRSVPDVDAWEARRRDRAVRALQRWWRGERVRRKYRHHSCRTAVKKKHAAAAPALSPPMVAAVDRQPIYDAILAHLSYRRKEPLPENYCPSSHVSLSWSLDSTAAAIPPLIAEIDSYINYITSTSADMLDGMTLAEPIAPVAIKSLSGVDVRQEHLRALRMAKGCWWEIQSEDEWHAWVDEQAESEGLHQMKSIQQL</sequence>
<evidence type="ECO:0000256" key="1">
    <source>
        <dbReference type="ARBA" id="ARBA00004496"/>
    </source>
</evidence>
<dbReference type="GO" id="GO:0005516">
    <property type="term" value="F:calmodulin binding"/>
    <property type="evidence" value="ECO:0007669"/>
    <property type="project" value="UniProtKB-KW"/>
</dbReference>
<dbReference type="Proteomes" id="UP001212152">
    <property type="component" value="Unassembled WGS sequence"/>
</dbReference>
<dbReference type="PANTHER" id="PTHR22706:SF1">
    <property type="entry name" value="ASSEMBLY FACTOR FOR SPINDLE MICROTUBULES"/>
    <property type="match status" value="1"/>
</dbReference>
<dbReference type="GO" id="GO:0007051">
    <property type="term" value="P:spindle organization"/>
    <property type="evidence" value="ECO:0007669"/>
    <property type="project" value="TreeGrafter"/>
</dbReference>
<keyword evidence="2" id="KW-0963">Cytoplasm</keyword>
<name>A0AAD5TMF7_9FUNG</name>
<accession>A0AAD5TMF7</accession>
<dbReference type="GO" id="GO:0000922">
    <property type="term" value="C:spindle pole"/>
    <property type="evidence" value="ECO:0007669"/>
    <property type="project" value="TreeGrafter"/>
</dbReference>
<dbReference type="GO" id="GO:0000278">
    <property type="term" value="P:mitotic cell cycle"/>
    <property type="evidence" value="ECO:0007669"/>
    <property type="project" value="TreeGrafter"/>
</dbReference>
<dbReference type="Pfam" id="PF00612">
    <property type="entry name" value="IQ"/>
    <property type="match status" value="3"/>
</dbReference>
<dbReference type="PROSITE" id="PS50096">
    <property type="entry name" value="IQ"/>
    <property type="match status" value="3"/>
</dbReference>
<comment type="caution">
    <text evidence="5">The sequence shown here is derived from an EMBL/GenBank/DDBJ whole genome shotgun (WGS) entry which is preliminary data.</text>
</comment>
<evidence type="ECO:0000256" key="3">
    <source>
        <dbReference type="ARBA" id="ARBA00022737"/>
    </source>
</evidence>
<keyword evidence="4" id="KW-0112">Calmodulin-binding</keyword>
<proteinExistence type="predicted"/>
<comment type="subcellular location">
    <subcellularLocation>
        <location evidence="1">Cytoplasm</location>
    </subcellularLocation>
</comment>
<dbReference type="SMART" id="SM00015">
    <property type="entry name" value="IQ"/>
    <property type="match status" value="3"/>
</dbReference>
<evidence type="ECO:0000313" key="5">
    <source>
        <dbReference type="EMBL" id="KAJ3179589.1"/>
    </source>
</evidence>
<dbReference type="Gene3D" id="1.20.5.190">
    <property type="match status" value="1"/>
</dbReference>
<gene>
    <name evidence="5" type="ORF">HDU87_002795</name>
</gene>
<dbReference type="GO" id="GO:0005737">
    <property type="term" value="C:cytoplasm"/>
    <property type="evidence" value="ECO:0007669"/>
    <property type="project" value="UniProtKB-SubCell"/>
</dbReference>
<dbReference type="InterPro" id="IPR051185">
    <property type="entry name" value="ASPM"/>
</dbReference>
<reference evidence="5" key="1">
    <citation type="submission" date="2020-05" db="EMBL/GenBank/DDBJ databases">
        <title>Phylogenomic resolution of chytrid fungi.</title>
        <authorList>
            <person name="Stajich J.E."/>
            <person name="Amses K."/>
            <person name="Simmons R."/>
            <person name="Seto K."/>
            <person name="Myers J."/>
            <person name="Bonds A."/>
            <person name="Quandt C.A."/>
            <person name="Barry K."/>
            <person name="Liu P."/>
            <person name="Grigoriev I."/>
            <person name="Longcore J.E."/>
            <person name="James T.Y."/>
        </authorList>
    </citation>
    <scope>NUCLEOTIDE SEQUENCE</scope>
    <source>
        <strain evidence="5">JEL0379</strain>
    </source>
</reference>
<dbReference type="InterPro" id="IPR027417">
    <property type="entry name" value="P-loop_NTPase"/>
</dbReference>
<keyword evidence="3" id="KW-0677">Repeat</keyword>
<organism evidence="5 6">
    <name type="scientific">Geranomyces variabilis</name>
    <dbReference type="NCBI Taxonomy" id="109894"/>
    <lineage>
        <taxon>Eukaryota</taxon>
        <taxon>Fungi</taxon>
        <taxon>Fungi incertae sedis</taxon>
        <taxon>Chytridiomycota</taxon>
        <taxon>Chytridiomycota incertae sedis</taxon>
        <taxon>Chytridiomycetes</taxon>
        <taxon>Spizellomycetales</taxon>
        <taxon>Powellomycetaceae</taxon>
        <taxon>Geranomyces</taxon>
    </lineage>
</organism>
<dbReference type="SUPFAM" id="SSF52540">
    <property type="entry name" value="P-loop containing nucleoside triphosphate hydrolases"/>
    <property type="match status" value="1"/>
</dbReference>
<keyword evidence="6" id="KW-1185">Reference proteome</keyword>